<evidence type="ECO:0000313" key="1">
    <source>
        <dbReference type="EMBL" id="TVM31157.1"/>
    </source>
</evidence>
<gene>
    <name evidence="1" type="ORF">DQK91_18780</name>
</gene>
<proteinExistence type="predicted"/>
<dbReference type="EMBL" id="QMIF01000017">
    <property type="protein sequence ID" value="TVM31157.1"/>
    <property type="molecule type" value="Genomic_DNA"/>
</dbReference>
<evidence type="ECO:0000313" key="2">
    <source>
        <dbReference type="Proteomes" id="UP000434052"/>
    </source>
</evidence>
<dbReference type="RefSeq" id="WP_144306942.1">
    <property type="nucleotide sequence ID" value="NZ_QMIF01000017.1"/>
</dbReference>
<accession>A0A6P1ZDR2</accession>
<protein>
    <submittedName>
        <fullName evidence="1">Uncharacterized protein</fullName>
    </submittedName>
</protein>
<dbReference type="OrthoDB" id="5439820at2"/>
<reference evidence="1 2" key="1">
    <citation type="submission" date="2018-06" db="EMBL/GenBank/DDBJ databases">
        <title>Complete genome of Desulfovibrio marinus P48SEP.</title>
        <authorList>
            <person name="Crispim J.S."/>
            <person name="Vidigal P.M.P."/>
            <person name="Silva L.C.F."/>
            <person name="Araujo L.C."/>
            <person name="Laguardia C.N."/>
            <person name="Dias R.S."/>
            <person name="Sousa M.P."/>
            <person name="Paula S.O."/>
            <person name="Silva C."/>
        </authorList>
    </citation>
    <scope>NUCLEOTIDE SEQUENCE [LARGE SCALE GENOMIC DNA]</scope>
    <source>
        <strain evidence="1 2">P48SEP</strain>
    </source>
</reference>
<comment type="caution">
    <text evidence="1">The sequence shown here is derived from an EMBL/GenBank/DDBJ whole genome shotgun (WGS) entry which is preliminary data.</text>
</comment>
<dbReference type="AlphaFoldDB" id="A0A6P1ZDR2"/>
<organism evidence="1 2">
    <name type="scientific">Oceanidesulfovibrio marinus</name>
    <dbReference type="NCBI Taxonomy" id="370038"/>
    <lineage>
        <taxon>Bacteria</taxon>
        <taxon>Pseudomonadati</taxon>
        <taxon>Thermodesulfobacteriota</taxon>
        <taxon>Desulfovibrionia</taxon>
        <taxon>Desulfovibrionales</taxon>
        <taxon>Desulfovibrionaceae</taxon>
        <taxon>Oceanidesulfovibrio</taxon>
    </lineage>
</organism>
<sequence>MAGNQNLPAIADNAEDLVNSRFSQASKYASITMELAKGYIEDIDDIPLPDTDLEIPGVASPDIPDLAFSIPDIPAPQINAELPELDFPTLTLEDPFVNAPDDEFDVPVFSFTPPDIVIPQPPEIEWPDAPPDMPATNFDVDLPTAPALNLPEPPSFDMIEMPAPPTIDMPQFEGESPYDEYLDPPGDLFVYSEEQFVSELKDELEVRIRGDLSQNLLTLLPPDFHEGWWDYAEKRIEDERAQRILEAETAEASKGFTRPTGALASAIRGINLEIGRRKDELQKEILTDARAKALQHLQFIVERGLSLVQLDLEFHNQTATRAFETAKAVADYGLQVFTARVERYNALVNRYKADAEVFAERIRAMLGFIEIYKAQVEAASTKAETQKAMADVYAKQVAAATTYIELYKAQMEGAKLRTDVEHAKLEAWAKSLDGYSARLNVITSKFNAYNAQVAGEKGKAEVFAEQVRAYTAQVTAAATGEEMRWKDVEMRIRANESRISEAKAKSDLETAELNAAVARVGADADMYRTYVAALEASAKGTAAVTESKADIYKSKATAAISYAELLMRNSEAQKQLAINKAQVLLAAREAAARAASALAQGAMAGVNASASFSFSGQQSLSSSYSDSFSVQKIISEE</sequence>
<name>A0A6P1ZDR2_9BACT</name>
<dbReference type="Proteomes" id="UP000434052">
    <property type="component" value="Unassembled WGS sequence"/>
</dbReference>